<dbReference type="Gene3D" id="3.90.226.10">
    <property type="entry name" value="2-enoyl-CoA Hydratase, Chain A, domain 1"/>
    <property type="match status" value="1"/>
</dbReference>
<dbReference type="PANTHER" id="PTHR10381:SF11">
    <property type="entry name" value="ATP-DEPENDENT CLP PROTEASE PROTEOLYTIC SUBUNIT, MITOCHONDRIAL"/>
    <property type="match status" value="1"/>
</dbReference>
<gene>
    <name evidence="3" type="ORF">COT94_00105</name>
</gene>
<dbReference type="GO" id="GO:0051117">
    <property type="term" value="F:ATPase binding"/>
    <property type="evidence" value="ECO:0007669"/>
    <property type="project" value="TreeGrafter"/>
</dbReference>
<sequence length="207" mass="23390">MYWGAKGEDFKEDQTSKIMGMTDKDEKVELVNNRIYFYSGVSENSILMLNKNVQSLVIKAKIHAAHNDMSLQHSGSCFVNIQSFGGSIFAGLSGMDTILEARDVIPVNTIVDGCAASAATFLSIVGTRRYIRRNSYMLIHQLSSSMWGKYAEIKDEVTNLDLLMDSIRNMYGTYTKVPKNEIDKILKKDLWWDAKTCKKYGLCDEIL</sequence>
<dbReference type="EMBL" id="PFAM01000002">
    <property type="protein sequence ID" value="PIT96497.1"/>
    <property type="molecule type" value="Genomic_DNA"/>
</dbReference>
<dbReference type="InterPro" id="IPR001907">
    <property type="entry name" value="ClpP"/>
</dbReference>
<dbReference type="GO" id="GO:0006515">
    <property type="term" value="P:protein quality control for misfolded or incompletely synthesized proteins"/>
    <property type="evidence" value="ECO:0007669"/>
    <property type="project" value="TreeGrafter"/>
</dbReference>
<protein>
    <recommendedName>
        <fullName evidence="2">ATP-dependent Clp protease proteolytic subunit</fullName>
    </recommendedName>
</protein>
<dbReference type="Pfam" id="PF00574">
    <property type="entry name" value="CLP_protease"/>
    <property type="match status" value="1"/>
</dbReference>
<dbReference type="InterPro" id="IPR029045">
    <property type="entry name" value="ClpP/crotonase-like_dom_sf"/>
</dbReference>
<accession>A0A2M6WUN0</accession>
<dbReference type="GO" id="GO:0009368">
    <property type="term" value="C:endopeptidase Clp complex"/>
    <property type="evidence" value="ECO:0007669"/>
    <property type="project" value="TreeGrafter"/>
</dbReference>
<dbReference type="InterPro" id="IPR023562">
    <property type="entry name" value="ClpP/TepA"/>
</dbReference>
<organism evidence="3 4">
    <name type="scientific">Candidatus Falkowbacteria bacterium CG10_big_fil_rev_8_21_14_0_10_37_14</name>
    <dbReference type="NCBI Taxonomy" id="1974561"/>
    <lineage>
        <taxon>Bacteria</taxon>
        <taxon>Candidatus Falkowiibacteriota</taxon>
    </lineage>
</organism>
<dbReference type="Proteomes" id="UP000228533">
    <property type="component" value="Unassembled WGS sequence"/>
</dbReference>
<dbReference type="SUPFAM" id="SSF52096">
    <property type="entry name" value="ClpP/crotonase"/>
    <property type="match status" value="1"/>
</dbReference>
<reference evidence="4" key="1">
    <citation type="submission" date="2017-09" db="EMBL/GenBank/DDBJ databases">
        <title>Depth-based differentiation of microbial function through sediment-hosted aquifers and enrichment of novel symbionts in the deep terrestrial subsurface.</title>
        <authorList>
            <person name="Probst A.J."/>
            <person name="Ladd B."/>
            <person name="Jarett J.K."/>
            <person name="Geller-Mcgrath D.E."/>
            <person name="Sieber C.M.K."/>
            <person name="Emerson J.B."/>
            <person name="Anantharaman K."/>
            <person name="Thomas B.C."/>
            <person name="Malmstrom R."/>
            <person name="Stieglmeier M."/>
            <person name="Klingl A."/>
            <person name="Woyke T."/>
            <person name="Ryan C.M."/>
            <person name="Banfield J.F."/>
        </authorList>
    </citation>
    <scope>NUCLEOTIDE SEQUENCE [LARGE SCALE GENOMIC DNA]</scope>
</reference>
<comment type="similarity">
    <text evidence="1 2">Belongs to the peptidase S14 family.</text>
</comment>
<evidence type="ECO:0000256" key="1">
    <source>
        <dbReference type="ARBA" id="ARBA00007039"/>
    </source>
</evidence>
<evidence type="ECO:0000313" key="4">
    <source>
        <dbReference type="Proteomes" id="UP000228533"/>
    </source>
</evidence>
<comment type="caution">
    <text evidence="3">The sequence shown here is derived from an EMBL/GenBank/DDBJ whole genome shotgun (WGS) entry which is preliminary data.</text>
</comment>
<evidence type="ECO:0000256" key="2">
    <source>
        <dbReference type="RuleBase" id="RU003567"/>
    </source>
</evidence>
<dbReference type="PANTHER" id="PTHR10381">
    <property type="entry name" value="ATP-DEPENDENT CLP PROTEASE PROTEOLYTIC SUBUNIT"/>
    <property type="match status" value="1"/>
</dbReference>
<name>A0A2M6WUN0_9BACT</name>
<dbReference type="AlphaFoldDB" id="A0A2M6WUN0"/>
<dbReference type="GO" id="GO:0004252">
    <property type="term" value="F:serine-type endopeptidase activity"/>
    <property type="evidence" value="ECO:0007669"/>
    <property type="project" value="InterPro"/>
</dbReference>
<proteinExistence type="inferred from homology"/>
<dbReference type="PRINTS" id="PR00127">
    <property type="entry name" value="CLPPROTEASEP"/>
</dbReference>
<dbReference type="GO" id="GO:0004176">
    <property type="term" value="F:ATP-dependent peptidase activity"/>
    <property type="evidence" value="ECO:0007669"/>
    <property type="project" value="InterPro"/>
</dbReference>
<evidence type="ECO:0000313" key="3">
    <source>
        <dbReference type="EMBL" id="PIT96497.1"/>
    </source>
</evidence>